<keyword evidence="1" id="KW-1133">Transmembrane helix</keyword>
<feature type="transmembrane region" description="Helical" evidence="1">
    <location>
        <begin position="182"/>
        <end position="203"/>
    </location>
</feature>
<organism evidence="2 3">
    <name type="scientific">Haloarcula pellucida</name>
    <dbReference type="NCBI Taxonomy" id="1427151"/>
    <lineage>
        <taxon>Archaea</taxon>
        <taxon>Methanobacteriati</taxon>
        <taxon>Methanobacteriota</taxon>
        <taxon>Stenosarchaea group</taxon>
        <taxon>Halobacteria</taxon>
        <taxon>Halobacteriales</taxon>
        <taxon>Haloarculaceae</taxon>
        <taxon>Haloarcula</taxon>
    </lineage>
</organism>
<reference evidence="2" key="1">
    <citation type="journal article" date="2014" name="Int. J. Syst. Evol. Microbiol.">
        <title>Complete genome sequence of Corynebacterium casei LMG S-19264T (=DSM 44701T), isolated from a smear-ripened cheese.</title>
        <authorList>
            <consortium name="US DOE Joint Genome Institute (JGI-PGF)"/>
            <person name="Walter F."/>
            <person name="Albersmeier A."/>
            <person name="Kalinowski J."/>
            <person name="Ruckert C."/>
        </authorList>
    </citation>
    <scope>NUCLEOTIDE SEQUENCE</scope>
    <source>
        <strain evidence="2">JCM 17820</strain>
    </source>
</reference>
<feature type="transmembrane region" description="Helical" evidence="1">
    <location>
        <begin position="120"/>
        <end position="138"/>
    </location>
</feature>
<reference evidence="2" key="2">
    <citation type="submission" date="2020-09" db="EMBL/GenBank/DDBJ databases">
        <authorList>
            <person name="Sun Q."/>
            <person name="Ohkuma M."/>
        </authorList>
    </citation>
    <scope>NUCLEOTIDE SEQUENCE</scope>
    <source>
        <strain evidence="2">JCM 17820</strain>
    </source>
</reference>
<feature type="transmembrane region" description="Helical" evidence="1">
    <location>
        <begin position="64"/>
        <end position="84"/>
    </location>
</feature>
<keyword evidence="1" id="KW-0472">Membrane</keyword>
<feature type="transmembrane region" description="Helical" evidence="1">
    <location>
        <begin position="209"/>
        <end position="229"/>
    </location>
</feature>
<feature type="transmembrane region" description="Helical" evidence="1">
    <location>
        <begin position="96"/>
        <end position="113"/>
    </location>
</feature>
<name>A0A830GLQ7_9EURY</name>
<comment type="caution">
    <text evidence="2">The sequence shown here is derived from an EMBL/GenBank/DDBJ whole genome shotgun (WGS) entry which is preliminary data.</text>
</comment>
<sequence length="231" mass="23012">MNATHSNPRPAPVSSVLAVTAAVAVLLALAGEGTGVGTWLAVELAGLGAVTLGAVAYRTGYRIVGLPVALVGGVVCAVAIGGFGSQSGPLSELLRLLPGFLGLAVLAAALVPVRGDGSRSLVKLGTGGLFACVVLAGLFRTADVTLLLGTAVGTIVAWDAGEHAIGVGEQLGRRATTWRLEATHAVGTALVGVASVAVVHFARGFANDGLSLASFAMVFVAVVLLTVALRW</sequence>
<accession>A0A830GLQ7</accession>
<evidence type="ECO:0000313" key="2">
    <source>
        <dbReference type="EMBL" id="GGN94036.1"/>
    </source>
</evidence>
<feature type="transmembrane region" description="Helical" evidence="1">
    <location>
        <begin position="36"/>
        <end position="57"/>
    </location>
</feature>
<dbReference type="RefSeq" id="WP_188997015.1">
    <property type="nucleotide sequence ID" value="NZ_BMOU01000003.1"/>
</dbReference>
<gene>
    <name evidence="2" type="ORF">GCM10009030_19990</name>
</gene>
<proteinExistence type="predicted"/>
<dbReference type="Proteomes" id="UP000605784">
    <property type="component" value="Unassembled WGS sequence"/>
</dbReference>
<evidence type="ECO:0000313" key="3">
    <source>
        <dbReference type="Proteomes" id="UP000605784"/>
    </source>
</evidence>
<keyword evidence="1" id="KW-0812">Transmembrane</keyword>
<evidence type="ECO:0000256" key="1">
    <source>
        <dbReference type="SAM" id="Phobius"/>
    </source>
</evidence>
<protein>
    <submittedName>
        <fullName evidence="2">Uncharacterized protein</fullName>
    </submittedName>
</protein>
<keyword evidence="3" id="KW-1185">Reference proteome</keyword>
<feature type="transmembrane region" description="Helical" evidence="1">
    <location>
        <begin position="12"/>
        <end position="30"/>
    </location>
</feature>
<dbReference type="AlphaFoldDB" id="A0A830GLQ7"/>
<feature type="transmembrane region" description="Helical" evidence="1">
    <location>
        <begin position="144"/>
        <end position="161"/>
    </location>
</feature>
<dbReference type="EMBL" id="BMOU01000003">
    <property type="protein sequence ID" value="GGN94036.1"/>
    <property type="molecule type" value="Genomic_DNA"/>
</dbReference>
<dbReference type="InterPro" id="IPR055941">
    <property type="entry name" value="DUF7519"/>
</dbReference>
<dbReference type="Pfam" id="PF24363">
    <property type="entry name" value="DUF7519"/>
    <property type="match status" value="1"/>
</dbReference>